<sequence>MNSLRMSPLIDRVDLIDGTYADLFRPFLDRIIATAQSDS</sequence>
<name>A0A5C6EVS8_9BACT</name>
<organism evidence="1 2">
    <name type="scientific">Rubripirellula reticaptiva</name>
    <dbReference type="NCBI Taxonomy" id="2528013"/>
    <lineage>
        <taxon>Bacteria</taxon>
        <taxon>Pseudomonadati</taxon>
        <taxon>Planctomycetota</taxon>
        <taxon>Planctomycetia</taxon>
        <taxon>Pirellulales</taxon>
        <taxon>Pirellulaceae</taxon>
        <taxon>Rubripirellula</taxon>
    </lineage>
</organism>
<keyword evidence="2" id="KW-1185">Reference proteome</keyword>
<evidence type="ECO:0000313" key="2">
    <source>
        <dbReference type="Proteomes" id="UP000317977"/>
    </source>
</evidence>
<gene>
    <name evidence="1" type="ORF">Poly59_31920</name>
</gene>
<accession>A0A5C6EVS8</accession>
<evidence type="ECO:0000313" key="1">
    <source>
        <dbReference type="EMBL" id="TWU51599.1"/>
    </source>
</evidence>
<dbReference type="AlphaFoldDB" id="A0A5C6EVS8"/>
<protein>
    <submittedName>
        <fullName evidence="1">Uncharacterized protein</fullName>
    </submittedName>
</protein>
<proteinExistence type="predicted"/>
<reference evidence="1 2" key="1">
    <citation type="submission" date="2019-02" db="EMBL/GenBank/DDBJ databases">
        <title>Deep-cultivation of Planctomycetes and their phenomic and genomic characterization uncovers novel biology.</title>
        <authorList>
            <person name="Wiegand S."/>
            <person name="Jogler M."/>
            <person name="Boedeker C."/>
            <person name="Pinto D."/>
            <person name="Vollmers J."/>
            <person name="Rivas-Marin E."/>
            <person name="Kohn T."/>
            <person name="Peeters S.H."/>
            <person name="Heuer A."/>
            <person name="Rast P."/>
            <person name="Oberbeckmann S."/>
            <person name="Bunk B."/>
            <person name="Jeske O."/>
            <person name="Meyerdierks A."/>
            <person name="Storesund J.E."/>
            <person name="Kallscheuer N."/>
            <person name="Luecker S."/>
            <person name="Lage O.M."/>
            <person name="Pohl T."/>
            <person name="Merkel B.J."/>
            <person name="Hornburger P."/>
            <person name="Mueller R.-W."/>
            <person name="Bruemmer F."/>
            <person name="Labrenz M."/>
            <person name="Spormann A.M."/>
            <person name="Op Den Camp H."/>
            <person name="Overmann J."/>
            <person name="Amann R."/>
            <person name="Jetten M.S.M."/>
            <person name="Mascher T."/>
            <person name="Medema M.H."/>
            <person name="Devos D.P."/>
            <person name="Kaster A.-K."/>
            <person name="Ovreas L."/>
            <person name="Rohde M."/>
            <person name="Galperin M.Y."/>
            <person name="Jogler C."/>
        </authorList>
    </citation>
    <scope>NUCLEOTIDE SEQUENCE [LARGE SCALE GENOMIC DNA]</scope>
    <source>
        <strain evidence="1 2">Poly59</strain>
    </source>
</reference>
<dbReference type="Proteomes" id="UP000317977">
    <property type="component" value="Unassembled WGS sequence"/>
</dbReference>
<dbReference type="EMBL" id="SJPX01000003">
    <property type="protein sequence ID" value="TWU51599.1"/>
    <property type="molecule type" value="Genomic_DNA"/>
</dbReference>
<comment type="caution">
    <text evidence="1">The sequence shown here is derived from an EMBL/GenBank/DDBJ whole genome shotgun (WGS) entry which is preliminary data.</text>
</comment>